<organism evidence="1 2">
    <name type="scientific">Suillus subaureus</name>
    <dbReference type="NCBI Taxonomy" id="48587"/>
    <lineage>
        <taxon>Eukaryota</taxon>
        <taxon>Fungi</taxon>
        <taxon>Dikarya</taxon>
        <taxon>Basidiomycota</taxon>
        <taxon>Agaricomycotina</taxon>
        <taxon>Agaricomycetes</taxon>
        <taxon>Agaricomycetidae</taxon>
        <taxon>Boletales</taxon>
        <taxon>Suillineae</taxon>
        <taxon>Suillaceae</taxon>
        <taxon>Suillus</taxon>
    </lineage>
</organism>
<dbReference type="RefSeq" id="XP_041193433.1">
    <property type="nucleotide sequence ID" value="XM_041342576.1"/>
</dbReference>
<proteinExistence type="predicted"/>
<dbReference type="Proteomes" id="UP000807769">
    <property type="component" value="Unassembled WGS sequence"/>
</dbReference>
<dbReference type="OrthoDB" id="271881at2759"/>
<comment type="caution">
    <text evidence="1">The sequence shown here is derived from an EMBL/GenBank/DDBJ whole genome shotgun (WGS) entry which is preliminary data.</text>
</comment>
<evidence type="ECO:0000313" key="1">
    <source>
        <dbReference type="EMBL" id="KAG1816873.1"/>
    </source>
</evidence>
<protein>
    <submittedName>
        <fullName evidence="1">Uncharacterized protein</fullName>
    </submittedName>
</protein>
<name>A0A9P7JDV7_9AGAM</name>
<dbReference type="EMBL" id="JABBWG010000015">
    <property type="protein sequence ID" value="KAG1816873.1"/>
    <property type="molecule type" value="Genomic_DNA"/>
</dbReference>
<accession>A0A9P7JDV7</accession>
<evidence type="ECO:0000313" key="2">
    <source>
        <dbReference type="Proteomes" id="UP000807769"/>
    </source>
</evidence>
<dbReference type="AlphaFoldDB" id="A0A9P7JDV7"/>
<keyword evidence="2" id="KW-1185">Reference proteome</keyword>
<gene>
    <name evidence="1" type="ORF">BJ212DRAFT_181047</name>
</gene>
<reference evidence="1" key="1">
    <citation type="journal article" date="2020" name="New Phytol.">
        <title>Comparative genomics reveals dynamic genome evolution in host specialist ectomycorrhizal fungi.</title>
        <authorList>
            <person name="Lofgren L.A."/>
            <person name="Nguyen N.H."/>
            <person name="Vilgalys R."/>
            <person name="Ruytinx J."/>
            <person name="Liao H.L."/>
            <person name="Branco S."/>
            <person name="Kuo A."/>
            <person name="LaButti K."/>
            <person name="Lipzen A."/>
            <person name="Andreopoulos W."/>
            <person name="Pangilinan J."/>
            <person name="Riley R."/>
            <person name="Hundley H."/>
            <person name="Na H."/>
            <person name="Barry K."/>
            <person name="Grigoriev I.V."/>
            <person name="Stajich J.E."/>
            <person name="Kennedy P.G."/>
        </authorList>
    </citation>
    <scope>NUCLEOTIDE SEQUENCE</scope>
    <source>
        <strain evidence="1">MN1</strain>
    </source>
</reference>
<dbReference type="GeneID" id="64636592"/>
<sequence length="206" mass="22582">MLETNLSQKNSLYHTSAVISSLVETATLSPRLKGSREDIAMIADHLNRRRCSRLGQLGGIVSLPFPATQTTFTDLCCNFSTGLSNKDELSVFAKRNVTQGLQDKDLAAFDAWCDLSSLQSPDFFPSIFRHTKPTSMRVTLSLVTAPFTLIPLTGYARFVEQTARTRTSNGVLMSIGLESDDAKELASASWEIVDGHGNDRMDEGSD</sequence>